<dbReference type="Pfam" id="PF13560">
    <property type="entry name" value="HTH_31"/>
    <property type="match status" value="1"/>
</dbReference>
<sequence>MKPTGKDVDPNDRLFGKRVQKFRKERRRTQSELAAALGKTSSWMSQVERGVQPVQRVDLLQQLADELGVSVQQLRPGTSSDDPGSSPPPTATFSNDLDETRRLISGHPALGVLLSGAASSPSRPVAALREGVDDLWGLTHAAHLAQVSSLAVELLPALEEAARTAPEKDRPELYLLLSRAYQALSAAFVRQDEAGAAWVAADRGVYAAERSGDPLHVCASVFRMVQAFVRLRSLGQAEHAARTAIDALEREGSDAPDALSVLGSLHLALALVHARAGDRAEAKSEIARARAIATRLGETRSDFNLEFGPVNVEIQAVSTAVDLGDAGEALDIGLGIDAGALSPERQGRLLMDLGRAHAQRRHGGEALECLLRAEAIAPETIQTHQASRATIRELVLIAGPNAPRELIALAERADALE</sequence>
<evidence type="ECO:0000259" key="2">
    <source>
        <dbReference type="PROSITE" id="PS50943"/>
    </source>
</evidence>
<dbReference type="Proteomes" id="UP001183610">
    <property type="component" value="Unassembled WGS sequence"/>
</dbReference>
<dbReference type="Gene3D" id="1.25.40.10">
    <property type="entry name" value="Tetratricopeptide repeat domain"/>
    <property type="match status" value="1"/>
</dbReference>
<dbReference type="InterPro" id="IPR011990">
    <property type="entry name" value="TPR-like_helical_dom_sf"/>
</dbReference>
<organism evidence="3 4">
    <name type="scientific">Streptomyces evansiae</name>
    <dbReference type="NCBI Taxonomy" id="3075535"/>
    <lineage>
        <taxon>Bacteria</taxon>
        <taxon>Bacillati</taxon>
        <taxon>Actinomycetota</taxon>
        <taxon>Actinomycetes</taxon>
        <taxon>Kitasatosporales</taxon>
        <taxon>Streptomycetaceae</taxon>
        <taxon>Streptomyces</taxon>
    </lineage>
</organism>
<dbReference type="CDD" id="cd00093">
    <property type="entry name" value="HTH_XRE"/>
    <property type="match status" value="1"/>
</dbReference>
<feature type="compositionally biased region" description="Basic residues" evidence="1">
    <location>
        <begin position="16"/>
        <end position="27"/>
    </location>
</feature>
<evidence type="ECO:0000313" key="4">
    <source>
        <dbReference type="Proteomes" id="UP001183610"/>
    </source>
</evidence>
<feature type="compositionally biased region" description="Basic and acidic residues" evidence="1">
    <location>
        <begin position="1"/>
        <end position="15"/>
    </location>
</feature>
<name>A0ABU2R9G0_9ACTN</name>
<dbReference type="SMART" id="SM00530">
    <property type="entry name" value="HTH_XRE"/>
    <property type="match status" value="1"/>
</dbReference>
<reference evidence="4" key="1">
    <citation type="submission" date="2023-07" db="EMBL/GenBank/DDBJ databases">
        <title>30 novel species of actinomycetes from the DSMZ collection.</title>
        <authorList>
            <person name="Nouioui I."/>
        </authorList>
    </citation>
    <scope>NUCLEOTIDE SEQUENCE [LARGE SCALE GENOMIC DNA]</scope>
    <source>
        <strain evidence="4">DSM 41979</strain>
    </source>
</reference>
<protein>
    <submittedName>
        <fullName evidence="3">Helix-turn-helix transcriptional regulator</fullName>
    </submittedName>
</protein>
<dbReference type="InterPro" id="IPR010982">
    <property type="entry name" value="Lambda_DNA-bd_dom_sf"/>
</dbReference>
<dbReference type="EMBL" id="JAVRET010000093">
    <property type="protein sequence ID" value="MDT0412729.1"/>
    <property type="molecule type" value="Genomic_DNA"/>
</dbReference>
<dbReference type="Gene3D" id="1.10.260.40">
    <property type="entry name" value="lambda repressor-like DNA-binding domains"/>
    <property type="match status" value="1"/>
</dbReference>
<dbReference type="PROSITE" id="PS50943">
    <property type="entry name" value="HTH_CROC1"/>
    <property type="match status" value="1"/>
</dbReference>
<gene>
    <name evidence="3" type="ORF">RM698_27245</name>
</gene>
<evidence type="ECO:0000313" key="3">
    <source>
        <dbReference type="EMBL" id="MDT0412729.1"/>
    </source>
</evidence>
<feature type="region of interest" description="Disordered" evidence="1">
    <location>
        <begin position="1"/>
        <end position="40"/>
    </location>
</feature>
<keyword evidence="4" id="KW-1185">Reference proteome</keyword>
<accession>A0ABU2R9G0</accession>
<evidence type="ECO:0000256" key="1">
    <source>
        <dbReference type="SAM" id="MobiDB-lite"/>
    </source>
</evidence>
<proteinExistence type="predicted"/>
<dbReference type="SUPFAM" id="SSF47413">
    <property type="entry name" value="lambda repressor-like DNA-binding domains"/>
    <property type="match status" value="1"/>
</dbReference>
<feature type="domain" description="HTH cro/C1-type" evidence="2">
    <location>
        <begin position="19"/>
        <end position="74"/>
    </location>
</feature>
<comment type="caution">
    <text evidence="3">The sequence shown here is derived from an EMBL/GenBank/DDBJ whole genome shotgun (WGS) entry which is preliminary data.</text>
</comment>
<dbReference type="RefSeq" id="WP_078490370.1">
    <property type="nucleotide sequence ID" value="NZ_JAVRET010000093.1"/>
</dbReference>
<dbReference type="InterPro" id="IPR001387">
    <property type="entry name" value="Cro/C1-type_HTH"/>
</dbReference>
<feature type="region of interest" description="Disordered" evidence="1">
    <location>
        <begin position="74"/>
        <end position="95"/>
    </location>
</feature>